<feature type="transmembrane region" description="Helical" evidence="1">
    <location>
        <begin position="133"/>
        <end position="159"/>
    </location>
</feature>
<reference evidence="2 3" key="1">
    <citation type="journal article" date="2019" name="Commun. Biol.">
        <title>The bagworm genome reveals a unique fibroin gene that provides high tensile strength.</title>
        <authorList>
            <person name="Kono N."/>
            <person name="Nakamura H."/>
            <person name="Ohtoshi R."/>
            <person name="Tomita M."/>
            <person name="Numata K."/>
            <person name="Arakawa K."/>
        </authorList>
    </citation>
    <scope>NUCLEOTIDE SEQUENCE [LARGE SCALE GENOMIC DNA]</scope>
</reference>
<name>A0A4C1VVA6_EUMVA</name>
<dbReference type="GO" id="GO:0016020">
    <property type="term" value="C:membrane"/>
    <property type="evidence" value="ECO:0007669"/>
    <property type="project" value="TreeGrafter"/>
</dbReference>
<evidence type="ECO:0000313" key="3">
    <source>
        <dbReference type="Proteomes" id="UP000299102"/>
    </source>
</evidence>
<dbReference type="PANTHER" id="PTHR12242:SF49">
    <property type="entry name" value="HEADBUTT, ISOFORM E"/>
    <property type="match status" value="1"/>
</dbReference>
<dbReference type="Pfam" id="PF21534">
    <property type="entry name" value="Rost"/>
    <property type="match status" value="1"/>
</dbReference>
<dbReference type="InterPro" id="IPR049352">
    <property type="entry name" value="Rost"/>
</dbReference>
<dbReference type="PANTHER" id="PTHR12242">
    <property type="entry name" value="OS02G0130600 PROTEIN-RELATED"/>
    <property type="match status" value="1"/>
</dbReference>
<dbReference type="AlphaFoldDB" id="A0A4C1VVA6"/>
<sequence>MEYKITPSDNEENDHYEARNPTPRLCRVYWAAHTIATDLAFVITAVYWSLVHDPQIHNVNALNLLVHGGNSLVMLSELMMTAHPMRAAHALYGVGAGLVYGVFSAIYWAAGGTDRLGNSAIYQALDWNKPGKAVGFVAMCAIVLCCAHALATSLTLLRARLALWLASRRSSGLPVENFPPLTTY</sequence>
<protein>
    <submittedName>
        <fullName evidence="2">Protein rolling stone</fullName>
    </submittedName>
</protein>
<comment type="caution">
    <text evidence="2">The sequence shown here is derived from an EMBL/GenBank/DDBJ whole genome shotgun (WGS) entry which is preliminary data.</text>
</comment>
<keyword evidence="3" id="KW-1185">Reference proteome</keyword>
<dbReference type="OrthoDB" id="419711at2759"/>
<organism evidence="2 3">
    <name type="scientific">Eumeta variegata</name>
    <name type="common">Bagworm moth</name>
    <name type="synonym">Eumeta japonica</name>
    <dbReference type="NCBI Taxonomy" id="151549"/>
    <lineage>
        <taxon>Eukaryota</taxon>
        <taxon>Metazoa</taxon>
        <taxon>Ecdysozoa</taxon>
        <taxon>Arthropoda</taxon>
        <taxon>Hexapoda</taxon>
        <taxon>Insecta</taxon>
        <taxon>Pterygota</taxon>
        <taxon>Neoptera</taxon>
        <taxon>Endopterygota</taxon>
        <taxon>Lepidoptera</taxon>
        <taxon>Glossata</taxon>
        <taxon>Ditrysia</taxon>
        <taxon>Tineoidea</taxon>
        <taxon>Psychidae</taxon>
        <taxon>Oiketicinae</taxon>
        <taxon>Eumeta</taxon>
    </lineage>
</organism>
<accession>A0A4C1VVA6</accession>
<evidence type="ECO:0000313" key="2">
    <source>
        <dbReference type="EMBL" id="GBP42139.1"/>
    </source>
</evidence>
<keyword evidence="1" id="KW-0472">Membrane</keyword>
<proteinExistence type="predicted"/>
<dbReference type="Proteomes" id="UP000299102">
    <property type="component" value="Unassembled WGS sequence"/>
</dbReference>
<evidence type="ECO:0000256" key="1">
    <source>
        <dbReference type="SAM" id="Phobius"/>
    </source>
</evidence>
<dbReference type="STRING" id="151549.A0A4C1VVA6"/>
<keyword evidence="1" id="KW-0812">Transmembrane</keyword>
<feature type="transmembrane region" description="Helical" evidence="1">
    <location>
        <begin position="90"/>
        <end position="110"/>
    </location>
</feature>
<dbReference type="EMBL" id="BGZK01000412">
    <property type="protein sequence ID" value="GBP42139.1"/>
    <property type="molecule type" value="Genomic_DNA"/>
</dbReference>
<gene>
    <name evidence="2" type="primary">rost</name>
    <name evidence="2" type="ORF">EVAR_21144_1</name>
</gene>
<keyword evidence="1" id="KW-1133">Transmembrane helix</keyword>
<feature type="transmembrane region" description="Helical" evidence="1">
    <location>
        <begin position="28"/>
        <end position="49"/>
    </location>
</feature>